<protein>
    <submittedName>
        <fullName evidence="1">Uncharacterized protein</fullName>
    </submittedName>
</protein>
<dbReference type="EMBL" id="OC854610">
    <property type="protein sequence ID" value="CAD7619719.1"/>
    <property type="molecule type" value="Genomic_DNA"/>
</dbReference>
<keyword evidence="2" id="KW-1185">Reference proteome</keyword>
<gene>
    <name evidence="1" type="ORF">OSB1V03_LOCUS218</name>
</gene>
<organism evidence="1">
    <name type="scientific">Medioppia subpectinata</name>
    <dbReference type="NCBI Taxonomy" id="1979941"/>
    <lineage>
        <taxon>Eukaryota</taxon>
        <taxon>Metazoa</taxon>
        <taxon>Ecdysozoa</taxon>
        <taxon>Arthropoda</taxon>
        <taxon>Chelicerata</taxon>
        <taxon>Arachnida</taxon>
        <taxon>Acari</taxon>
        <taxon>Acariformes</taxon>
        <taxon>Sarcoptiformes</taxon>
        <taxon>Oribatida</taxon>
        <taxon>Brachypylina</taxon>
        <taxon>Oppioidea</taxon>
        <taxon>Oppiidae</taxon>
        <taxon>Medioppia</taxon>
    </lineage>
</organism>
<dbReference type="Proteomes" id="UP000759131">
    <property type="component" value="Unassembled WGS sequence"/>
</dbReference>
<evidence type="ECO:0000313" key="1">
    <source>
        <dbReference type="EMBL" id="CAD7619719.1"/>
    </source>
</evidence>
<proteinExistence type="predicted"/>
<name>A0A7R9KB01_9ACAR</name>
<dbReference type="AlphaFoldDB" id="A0A7R9KB01"/>
<reference evidence="1" key="1">
    <citation type="submission" date="2020-11" db="EMBL/GenBank/DDBJ databases">
        <authorList>
            <person name="Tran Van P."/>
        </authorList>
    </citation>
    <scope>NUCLEOTIDE SEQUENCE</scope>
</reference>
<accession>A0A7R9KB01</accession>
<dbReference type="EMBL" id="CAJPIZ010000035">
    <property type="protein sequence ID" value="CAG2100149.1"/>
    <property type="molecule type" value="Genomic_DNA"/>
</dbReference>
<evidence type="ECO:0000313" key="2">
    <source>
        <dbReference type="Proteomes" id="UP000759131"/>
    </source>
</evidence>
<sequence length="249" mass="28580">MTEQDVDMMLRPIFGFGDPDYPQIYERKQLEAYCNQKQNKGAESDINNILQKLYGKSPSAAKFIKFGYELVQSYNLTCDRIANGTLDEWLPYYKEVHDMNANMKPIRDGYTRAMVAAAKPDSKYTLNDIMCEMSELEFDNLIRPVIGYGDMDYPTYHKREQLEAYFNSFNRGLVCDWSNIPAPNGSHVKSPTLLTAKALANLDNKNKVIPGTMTEEKLDKVCASMVGFGDPEYPQVYKREHLENFCKQL</sequence>